<dbReference type="Gene3D" id="3.40.47.10">
    <property type="match status" value="1"/>
</dbReference>
<reference evidence="1" key="1">
    <citation type="journal article" date="2014" name="Int. J. Syst. Evol. Microbiol.">
        <title>Complete genome sequence of Corynebacterium casei LMG S-19264T (=DSM 44701T), isolated from a smear-ripened cheese.</title>
        <authorList>
            <consortium name="US DOE Joint Genome Institute (JGI-PGF)"/>
            <person name="Walter F."/>
            <person name="Albersmeier A."/>
            <person name="Kalinowski J."/>
            <person name="Ruckert C."/>
        </authorList>
    </citation>
    <scope>NUCLEOTIDE SEQUENCE</scope>
    <source>
        <strain evidence="1">JCM 4122</strain>
    </source>
</reference>
<dbReference type="RefSeq" id="WP_190043337.1">
    <property type="nucleotide sequence ID" value="NZ_BNBE01000002.1"/>
</dbReference>
<dbReference type="SUPFAM" id="SSF53901">
    <property type="entry name" value="Thiolase-like"/>
    <property type="match status" value="1"/>
</dbReference>
<sequence>MTRHTWSTMREDGNLGGVGVLSVLSRTHDAPPADGARGLLLGVGPGFAATATWRT</sequence>
<name>A0A919BU69_STRFL</name>
<dbReference type="AlphaFoldDB" id="A0A919BU69"/>
<dbReference type="EMBL" id="BNBE01000002">
    <property type="protein sequence ID" value="GHG13714.1"/>
    <property type="molecule type" value="Genomic_DNA"/>
</dbReference>
<accession>A0A919BU69</accession>
<dbReference type="InterPro" id="IPR016039">
    <property type="entry name" value="Thiolase-like"/>
</dbReference>
<evidence type="ECO:0000313" key="2">
    <source>
        <dbReference type="Proteomes" id="UP000632849"/>
    </source>
</evidence>
<organism evidence="1 2">
    <name type="scientific">Streptomyces filamentosus</name>
    <name type="common">Streptomyces roseosporus</name>
    <dbReference type="NCBI Taxonomy" id="67294"/>
    <lineage>
        <taxon>Bacteria</taxon>
        <taxon>Bacillati</taxon>
        <taxon>Actinomycetota</taxon>
        <taxon>Actinomycetes</taxon>
        <taxon>Kitasatosporales</taxon>
        <taxon>Streptomycetaceae</taxon>
        <taxon>Streptomyces</taxon>
    </lineage>
</organism>
<dbReference type="GO" id="GO:0016747">
    <property type="term" value="F:acyltransferase activity, transferring groups other than amino-acyl groups"/>
    <property type="evidence" value="ECO:0007669"/>
    <property type="project" value="UniProtKB-ARBA"/>
</dbReference>
<evidence type="ECO:0000313" key="1">
    <source>
        <dbReference type="EMBL" id="GHG13714.1"/>
    </source>
</evidence>
<reference evidence="1" key="2">
    <citation type="submission" date="2020-09" db="EMBL/GenBank/DDBJ databases">
        <authorList>
            <person name="Sun Q."/>
            <person name="Ohkuma M."/>
        </authorList>
    </citation>
    <scope>NUCLEOTIDE SEQUENCE</scope>
    <source>
        <strain evidence="1">JCM 4122</strain>
    </source>
</reference>
<comment type="caution">
    <text evidence="1">The sequence shown here is derived from an EMBL/GenBank/DDBJ whole genome shotgun (WGS) entry which is preliminary data.</text>
</comment>
<dbReference type="Proteomes" id="UP000632849">
    <property type="component" value="Unassembled WGS sequence"/>
</dbReference>
<proteinExistence type="predicted"/>
<keyword evidence="2" id="KW-1185">Reference proteome</keyword>
<gene>
    <name evidence="1" type="ORF">GCM10017667_54620</name>
</gene>
<protein>
    <submittedName>
        <fullName evidence="1">Uncharacterized protein</fullName>
    </submittedName>
</protein>